<organism evidence="2 3">
    <name type="scientific">Plakobranchus ocellatus</name>
    <dbReference type="NCBI Taxonomy" id="259542"/>
    <lineage>
        <taxon>Eukaryota</taxon>
        <taxon>Metazoa</taxon>
        <taxon>Spiralia</taxon>
        <taxon>Lophotrochozoa</taxon>
        <taxon>Mollusca</taxon>
        <taxon>Gastropoda</taxon>
        <taxon>Heterobranchia</taxon>
        <taxon>Euthyneura</taxon>
        <taxon>Panpulmonata</taxon>
        <taxon>Sacoglossa</taxon>
        <taxon>Placobranchoidea</taxon>
        <taxon>Plakobranchidae</taxon>
        <taxon>Plakobranchus</taxon>
    </lineage>
</organism>
<dbReference type="Proteomes" id="UP000735302">
    <property type="component" value="Unassembled WGS sequence"/>
</dbReference>
<protein>
    <submittedName>
        <fullName evidence="2">Uncharacterized protein</fullName>
    </submittedName>
</protein>
<sequence>MHLTNSPTVWHDLNAAVRHTSSNIASHRDGRWRQCENPSEKKQSNTSVGGPTSDHRFTGLPPGELFRRVPADSRARSLSTVPPPTSPSPGVRERNLVICGLKVAVHSLSYTAAEGKEEAGKEWVGDL</sequence>
<name>A0AAV4A845_9GAST</name>
<accession>A0AAV4A845</accession>
<gene>
    <name evidence="2" type="ORF">PoB_003095100</name>
</gene>
<dbReference type="EMBL" id="BLXT01003739">
    <property type="protein sequence ID" value="GFO04446.1"/>
    <property type="molecule type" value="Genomic_DNA"/>
</dbReference>
<evidence type="ECO:0000313" key="3">
    <source>
        <dbReference type="Proteomes" id="UP000735302"/>
    </source>
</evidence>
<feature type="compositionally biased region" description="Basic and acidic residues" evidence="1">
    <location>
        <begin position="26"/>
        <end position="43"/>
    </location>
</feature>
<proteinExistence type="predicted"/>
<comment type="caution">
    <text evidence="2">The sequence shown here is derived from an EMBL/GenBank/DDBJ whole genome shotgun (WGS) entry which is preliminary data.</text>
</comment>
<reference evidence="2 3" key="1">
    <citation type="journal article" date="2021" name="Elife">
        <title>Chloroplast acquisition without the gene transfer in kleptoplastic sea slugs, Plakobranchus ocellatus.</title>
        <authorList>
            <person name="Maeda T."/>
            <person name="Takahashi S."/>
            <person name="Yoshida T."/>
            <person name="Shimamura S."/>
            <person name="Takaki Y."/>
            <person name="Nagai Y."/>
            <person name="Toyoda A."/>
            <person name="Suzuki Y."/>
            <person name="Arimoto A."/>
            <person name="Ishii H."/>
            <person name="Satoh N."/>
            <person name="Nishiyama T."/>
            <person name="Hasebe M."/>
            <person name="Maruyama T."/>
            <person name="Minagawa J."/>
            <person name="Obokata J."/>
            <person name="Shigenobu S."/>
        </authorList>
    </citation>
    <scope>NUCLEOTIDE SEQUENCE [LARGE SCALE GENOMIC DNA]</scope>
</reference>
<feature type="region of interest" description="Disordered" evidence="1">
    <location>
        <begin position="21"/>
        <end position="93"/>
    </location>
</feature>
<evidence type="ECO:0000256" key="1">
    <source>
        <dbReference type="SAM" id="MobiDB-lite"/>
    </source>
</evidence>
<dbReference type="AlphaFoldDB" id="A0AAV4A845"/>
<feature type="compositionally biased region" description="Basic and acidic residues" evidence="1">
    <location>
        <begin position="65"/>
        <end position="75"/>
    </location>
</feature>
<evidence type="ECO:0000313" key="2">
    <source>
        <dbReference type="EMBL" id="GFO04446.1"/>
    </source>
</evidence>
<keyword evidence="3" id="KW-1185">Reference proteome</keyword>